<dbReference type="PANTHER" id="PTHR38032:SF1">
    <property type="entry name" value="RNA-BINDING PROTEIN KHPB N-TERMINAL DOMAIN-CONTAINING PROTEIN"/>
    <property type="match status" value="1"/>
</dbReference>
<proteinExistence type="predicted"/>
<dbReference type="Gene3D" id="3.30.30.80">
    <property type="entry name" value="probable RNA-binding protein from clostridium symbiosum atcc 14940"/>
    <property type="match status" value="1"/>
</dbReference>
<dbReference type="Pfam" id="PF20250">
    <property type="entry name" value="FapA_N"/>
    <property type="match status" value="1"/>
</dbReference>
<dbReference type="AlphaFoldDB" id="A0A7W0BUE5"/>
<feature type="domain" description="RNA-binding protein KhpB N-terminal" evidence="1">
    <location>
        <begin position="6"/>
        <end position="57"/>
    </location>
</feature>
<dbReference type="InterPro" id="IPR032782">
    <property type="entry name" value="KhpB_N"/>
</dbReference>
<dbReference type="InterPro" id="IPR046866">
    <property type="entry name" value="FapA_N"/>
</dbReference>
<keyword evidence="3" id="KW-1185">Reference proteome</keyword>
<accession>A0A7W0BUE5</accession>
<evidence type="ECO:0000313" key="3">
    <source>
        <dbReference type="Proteomes" id="UP000580891"/>
    </source>
</evidence>
<reference evidence="2 3" key="1">
    <citation type="submission" date="2020-07" db="EMBL/GenBank/DDBJ databases">
        <title>Genomic Encyclopedia of Type Strains, Phase IV (KMG-IV): sequencing the most valuable type-strain genomes for metagenomic binning, comparative biology and taxonomic classification.</title>
        <authorList>
            <person name="Goeker M."/>
        </authorList>
    </citation>
    <scope>NUCLEOTIDE SEQUENCE [LARGE SCALE GENOMIC DNA]</scope>
    <source>
        <strain evidence="2 3">DSM 25220</strain>
    </source>
</reference>
<dbReference type="EMBL" id="JACDUU010000001">
    <property type="protein sequence ID" value="MBA2870385.1"/>
    <property type="molecule type" value="Genomic_DNA"/>
</dbReference>
<dbReference type="RefSeq" id="WP_181536103.1">
    <property type="nucleotide sequence ID" value="NZ_JACDUU010000001.1"/>
</dbReference>
<dbReference type="SMART" id="SM01245">
    <property type="entry name" value="Jag_N"/>
    <property type="match status" value="1"/>
</dbReference>
<evidence type="ECO:0000259" key="1">
    <source>
        <dbReference type="SMART" id="SM01245"/>
    </source>
</evidence>
<gene>
    <name evidence="2" type="ORF">HNQ85_000643</name>
</gene>
<comment type="caution">
    <text evidence="2">The sequence shown here is derived from an EMBL/GenBank/DDBJ whole genome shotgun (WGS) entry which is preliminary data.</text>
</comment>
<dbReference type="InterPro" id="IPR046865">
    <property type="entry name" value="FapA_b_solenoid"/>
</dbReference>
<dbReference type="InterPro" id="IPR005646">
    <property type="entry name" value="FapA"/>
</dbReference>
<dbReference type="InterPro" id="IPR038247">
    <property type="entry name" value="Jag_N_dom_sf"/>
</dbReference>
<protein>
    <recommendedName>
        <fullName evidence="1">RNA-binding protein KhpB N-terminal domain-containing protein</fullName>
    </recommendedName>
</protein>
<dbReference type="PANTHER" id="PTHR38032">
    <property type="entry name" value="POLYMERASE-RELATED"/>
    <property type="match status" value="1"/>
</dbReference>
<dbReference type="Pfam" id="PF03961">
    <property type="entry name" value="FapA"/>
    <property type="match status" value="1"/>
</dbReference>
<dbReference type="Proteomes" id="UP000580891">
    <property type="component" value="Unassembled WGS sequence"/>
</dbReference>
<organism evidence="2 3">
    <name type="scientific">[Anoxybacillus] calidus</name>
    <dbReference type="NCBI Taxonomy" id="575178"/>
    <lineage>
        <taxon>Bacteria</taxon>
        <taxon>Bacillati</taxon>
        <taxon>Bacillota</taxon>
        <taxon>Bacilli</taxon>
        <taxon>Bacillales</taxon>
        <taxon>Anoxybacillaceae</taxon>
        <taxon>Paranoxybacillus</taxon>
    </lineage>
</organism>
<sequence>MGQSVIAKGRTIHDAIHIGLDILGATREQVEIEIIQQEAKGILRIGSKPAIVKLTKIEQTEKTAPDIEDMIESIDINEDSKINNPTKEERKEMISNDDLEGKVWVHNGKIFCKTSPLYYPTITVGRGVKLYKNNELVNGTTVVTENDEFEIKTDEEVIETKWNIMIDENKLNAILYIEPGIRKTYTIQDIAPNPHIELNGEEHVDVINNLDYEQVLQELNRLNIVYGINHEAIMEAMNVTKEEKFVIASGISPVQGKDGCIELLIEIHSENKKPMIRTDGTVDFRELQNIPIVHQGQVIAVVHPPVQGTPGITVTNETILPKPTQPILVQLGQGVAFVENGTKIVATETGRPYFEQNGLLVKVSIVPKFVHSGDVDITTGNIRFKGDVEILGSVEDSMSVQADGNVSVLKNVNKANVTAKQSIYIGQNAIGSTIISGNNHIFVSEAAHLLTQIQVQMEKFILSIKQVMNAPAFKLTDFHKKGLLPLFKLLLDYKFCSLLTTIKQYIEVCKRGSNLLDGKWSKLGENLHSCFLSSVPNEWHSLERLHQLLNDIKELLDEYSLSNEQYCSVELMYALNSVIYCSGDVTIYGKGCHHSKIHAGGVLKVNGIVRGGELYARLGAIIKEAGSEGGAPTHISVPADQKIKMELVREGTIIQIGKIRHIFQKEERLIEAFLDEQDRIIFR</sequence>
<name>A0A7W0BUE5_9BACL</name>
<evidence type="ECO:0000313" key="2">
    <source>
        <dbReference type="EMBL" id="MBA2870385.1"/>
    </source>
</evidence>
<dbReference type="Pfam" id="PF14804">
    <property type="entry name" value="Jag_N"/>
    <property type="match status" value="1"/>
</dbReference>